<keyword evidence="1" id="KW-0813">Transport</keyword>
<dbReference type="SMART" id="SM00382">
    <property type="entry name" value="AAA"/>
    <property type="match status" value="1"/>
</dbReference>
<dbReference type="InterPro" id="IPR017871">
    <property type="entry name" value="ABC_transporter-like_CS"/>
</dbReference>
<evidence type="ECO:0000259" key="5">
    <source>
        <dbReference type="PROSITE" id="PS50893"/>
    </source>
</evidence>
<keyword evidence="3 6" id="KW-0067">ATP-binding</keyword>
<dbReference type="GO" id="GO:0022857">
    <property type="term" value="F:transmembrane transporter activity"/>
    <property type="evidence" value="ECO:0007669"/>
    <property type="project" value="TreeGrafter"/>
</dbReference>
<evidence type="ECO:0000256" key="4">
    <source>
        <dbReference type="ARBA" id="ARBA00038388"/>
    </source>
</evidence>
<dbReference type="KEGG" id="metu:GNH96_11845"/>
<dbReference type="Proteomes" id="UP000503004">
    <property type="component" value="Chromosome"/>
</dbReference>
<dbReference type="GO" id="GO:0005886">
    <property type="term" value="C:plasma membrane"/>
    <property type="evidence" value="ECO:0007669"/>
    <property type="project" value="TreeGrafter"/>
</dbReference>
<dbReference type="Pfam" id="PF00005">
    <property type="entry name" value="ABC_tran"/>
    <property type="match status" value="1"/>
</dbReference>
<dbReference type="SUPFAM" id="SSF52540">
    <property type="entry name" value="P-loop containing nucleoside triphosphate hydrolases"/>
    <property type="match status" value="1"/>
</dbReference>
<feature type="domain" description="ABC transporter" evidence="5">
    <location>
        <begin position="10"/>
        <end position="246"/>
    </location>
</feature>
<dbReference type="Gene3D" id="3.40.50.300">
    <property type="entry name" value="P-loop containing nucleotide triphosphate hydrolases"/>
    <property type="match status" value="1"/>
</dbReference>
<gene>
    <name evidence="6" type="ORF">GNH96_11845</name>
</gene>
<dbReference type="InterPro" id="IPR015854">
    <property type="entry name" value="ABC_transpr_LolD-like"/>
</dbReference>
<dbReference type="PROSITE" id="PS50893">
    <property type="entry name" value="ABC_TRANSPORTER_2"/>
    <property type="match status" value="1"/>
</dbReference>
<dbReference type="PANTHER" id="PTHR24220">
    <property type="entry name" value="IMPORT ATP-BINDING PROTEIN"/>
    <property type="match status" value="1"/>
</dbReference>
<dbReference type="EMBL" id="CP046565">
    <property type="protein sequence ID" value="QJD31425.1"/>
    <property type="molecule type" value="Genomic_DNA"/>
</dbReference>
<evidence type="ECO:0000256" key="2">
    <source>
        <dbReference type="ARBA" id="ARBA00022741"/>
    </source>
</evidence>
<dbReference type="InterPro" id="IPR027417">
    <property type="entry name" value="P-loop_NTPase"/>
</dbReference>
<name>A0A858QCH5_9GAMM</name>
<sequence length="246" mass="26976">MTPKDTTPLVELRQVGKVYSLGERSITALQAVSLRIFSGEFVAIWGPSGSGKSTLCNLIGMLDVPSSGTVQILGQDVTMLSDGKRSDIRNKTIGFVFQSFNLIPVLSALENVMLPLQIAKIPTMQAKQLAKERLAEVGLAEHESQRPAKLSGGQQQRVAIARALVANPSLVIADEPTANLDSENAIKVIETMRELSQRNGTTFIFSTHDHRLLERVERQLQMCDGQIIEDRIAEPTESCRRVQVAL</sequence>
<keyword evidence="7" id="KW-1185">Reference proteome</keyword>
<dbReference type="PROSITE" id="PS00211">
    <property type="entry name" value="ABC_TRANSPORTER_1"/>
    <property type="match status" value="1"/>
</dbReference>
<reference evidence="7" key="1">
    <citation type="submission" date="2019-12" db="EMBL/GenBank/DDBJ databases">
        <authorList>
            <person name="Awala S.I."/>
            <person name="Rhee S.K."/>
        </authorList>
    </citation>
    <scope>NUCLEOTIDE SEQUENCE [LARGE SCALE GENOMIC DNA]</scope>
    <source>
        <strain evidence="7">IM1</strain>
    </source>
</reference>
<dbReference type="GO" id="GO:0016887">
    <property type="term" value="F:ATP hydrolysis activity"/>
    <property type="evidence" value="ECO:0007669"/>
    <property type="project" value="InterPro"/>
</dbReference>
<dbReference type="FunFam" id="3.40.50.300:FF:000032">
    <property type="entry name" value="Export ABC transporter ATP-binding protein"/>
    <property type="match status" value="1"/>
</dbReference>
<evidence type="ECO:0000256" key="3">
    <source>
        <dbReference type="ARBA" id="ARBA00022840"/>
    </source>
</evidence>
<dbReference type="InterPro" id="IPR003593">
    <property type="entry name" value="AAA+_ATPase"/>
</dbReference>
<keyword evidence="2" id="KW-0547">Nucleotide-binding</keyword>
<dbReference type="GO" id="GO:1902495">
    <property type="term" value="C:transmembrane transporter complex"/>
    <property type="evidence" value="ECO:0007669"/>
    <property type="project" value="UniProtKB-ARBA"/>
</dbReference>
<organism evidence="6 7">
    <name type="scientific">Methylococcus geothermalis</name>
    <dbReference type="NCBI Taxonomy" id="2681310"/>
    <lineage>
        <taxon>Bacteria</taxon>
        <taxon>Pseudomonadati</taxon>
        <taxon>Pseudomonadota</taxon>
        <taxon>Gammaproteobacteria</taxon>
        <taxon>Methylococcales</taxon>
        <taxon>Methylococcaceae</taxon>
        <taxon>Methylococcus</taxon>
    </lineage>
</organism>
<evidence type="ECO:0000256" key="1">
    <source>
        <dbReference type="ARBA" id="ARBA00022448"/>
    </source>
</evidence>
<evidence type="ECO:0000313" key="6">
    <source>
        <dbReference type="EMBL" id="QJD31425.1"/>
    </source>
</evidence>
<evidence type="ECO:0000313" key="7">
    <source>
        <dbReference type="Proteomes" id="UP000503004"/>
    </source>
</evidence>
<protein>
    <submittedName>
        <fullName evidence="6">ATP-binding cassette domain-containing protein</fullName>
    </submittedName>
</protein>
<dbReference type="CDD" id="cd03255">
    <property type="entry name" value="ABC_MJ0796_LolCDE_FtsE"/>
    <property type="match status" value="1"/>
</dbReference>
<dbReference type="PANTHER" id="PTHR24220:SF689">
    <property type="entry name" value="LIPOPROTEIN-RELEASING SYSTEM ATP-BINDING PROTEIN LOLD"/>
    <property type="match status" value="1"/>
</dbReference>
<comment type="similarity">
    <text evidence="4">Belongs to the ABC transporter superfamily. Macrolide exporter (TC 3.A.1.122) family.</text>
</comment>
<accession>A0A858QCH5</accession>
<dbReference type="AlphaFoldDB" id="A0A858QCH5"/>
<dbReference type="InterPro" id="IPR003439">
    <property type="entry name" value="ABC_transporter-like_ATP-bd"/>
</dbReference>
<dbReference type="InterPro" id="IPR017911">
    <property type="entry name" value="MacB-like_ATP-bd"/>
</dbReference>
<dbReference type="GO" id="GO:0005524">
    <property type="term" value="F:ATP binding"/>
    <property type="evidence" value="ECO:0007669"/>
    <property type="project" value="UniProtKB-KW"/>
</dbReference>
<proteinExistence type="inferred from homology"/>